<feature type="region of interest" description="Disordered" evidence="1">
    <location>
        <begin position="534"/>
        <end position="585"/>
    </location>
</feature>
<feature type="compositionally biased region" description="Low complexity" evidence="1">
    <location>
        <begin position="534"/>
        <end position="545"/>
    </location>
</feature>
<feature type="compositionally biased region" description="Low complexity" evidence="1">
    <location>
        <begin position="106"/>
        <end position="121"/>
    </location>
</feature>
<evidence type="ECO:0000256" key="2">
    <source>
        <dbReference type="SAM" id="Phobius"/>
    </source>
</evidence>
<dbReference type="Proteomes" id="UP000728032">
    <property type="component" value="Unassembled WGS sequence"/>
</dbReference>
<evidence type="ECO:0000256" key="1">
    <source>
        <dbReference type="SAM" id="MobiDB-lite"/>
    </source>
</evidence>
<organism evidence="3">
    <name type="scientific">Oppiella nova</name>
    <dbReference type="NCBI Taxonomy" id="334625"/>
    <lineage>
        <taxon>Eukaryota</taxon>
        <taxon>Metazoa</taxon>
        <taxon>Ecdysozoa</taxon>
        <taxon>Arthropoda</taxon>
        <taxon>Chelicerata</taxon>
        <taxon>Arachnida</taxon>
        <taxon>Acari</taxon>
        <taxon>Acariformes</taxon>
        <taxon>Sarcoptiformes</taxon>
        <taxon>Oribatida</taxon>
        <taxon>Brachypylina</taxon>
        <taxon>Oppioidea</taxon>
        <taxon>Oppiidae</taxon>
        <taxon>Oppiella</taxon>
    </lineage>
</organism>
<feature type="compositionally biased region" description="Polar residues" evidence="1">
    <location>
        <begin position="573"/>
        <end position="585"/>
    </location>
</feature>
<dbReference type="EMBL" id="CAJPVJ010009623">
    <property type="protein sequence ID" value="CAG2172707.1"/>
    <property type="molecule type" value="Genomic_DNA"/>
</dbReference>
<feature type="region of interest" description="Disordered" evidence="1">
    <location>
        <begin position="479"/>
        <end position="499"/>
    </location>
</feature>
<feature type="transmembrane region" description="Helical" evidence="2">
    <location>
        <begin position="182"/>
        <end position="205"/>
    </location>
</feature>
<name>A0A7R9MAU8_9ACAR</name>
<feature type="region of interest" description="Disordered" evidence="1">
    <location>
        <begin position="34"/>
        <end position="67"/>
    </location>
</feature>
<proteinExistence type="predicted"/>
<feature type="compositionally biased region" description="Polar residues" evidence="1">
    <location>
        <begin position="122"/>
        <end position="132"/>
    </location>
</feature>
<keyword evidence="2" id="KW-1133">Transmembrane helix</keyword>
<dbReference type="EMBL" id="OC924448">
    <property type="protein sequence ID" value="CAD7655520.1"/>
    <property type="molecule type" value="Genomic_DNA"/>
</dbReference>
<keyword evidence="4" id="KW-1185">Reference proteome</keyword>
<dbReference type="AlphaFoldDB" id="A0A7R9MAU8"/>
<dbReference type="OrthoDB" id="10659352at2759"/>
<reference evidence="3" key="1">
    <citation type="submission" date="2020-11" db="EMBL/GenBank/DDBJ databases">
        <authorList>
            <person name="Tran Van P."/>
        </authorList>
    </citation>
    <scope>NUCLEOTIDE SEQUENCE</scope>
</reference>
<keyword evidence="2" id="KW-0812">Transmembrane</keyword>
<feature type="compositionally biased region" description="Low complexity" evidence="1">
    <location>
        <begin position="556"/>
        <end position="572"/>
    </location>
</feature>
<evidence type="ECO:0000313" key="3">
    <source>
        <dbReference type="EMBL" id="CAD7655520.1"/>
    </source>
</evidence>
<gene>
    <name evidence="3" type="ORF">ONB1V03_LOCUS12163</name>
</gene>
<accession>A0A7R9MAU8</accession>
<evidence type="ECO:0000313" key="4">
    <source>
        <dbReference type="Proteomes" id="UP000728032"/>
    </source>
</evidence>
<feature type="region of interest" description="Disordered" evidence="1">
    <location>
        <begin position="106"/>
        <end position="134"/>
    </location>
</feature>
<protein>
    <submittedName>
        <fullName evidence="3">Uncharacterized protein</fullName>
    </submittedName>
</protein>
<sequence>MKTKNTIQIVETPIIDSYDFHENNGVINPAFLGTTDGDTTHHTHSLNHQSRPPVPPHQGYYFRPNQPRLTQDDDYRANYYPSHSLHRNGNGSIASSWVYEFNNYSPSTDTTRTTSTPETISMSGPGQGSTLPLPSIHRSGSYGRYEPHLSYDMDLTRDHKQNGGAVGADPHSGQCCKTMLRLFVWALILVSLLGIAVSVAFIIYIEKFAHQSCCANPTNTSTGSIISSGSTSSGSVSDSKVKNFTEYSVFSTTIAPPKGMTNNTIINPKINLSTVITHRMTTTTRAPVVKELTSDTSNTSTTSVSPFEPRYANISETLQTLFNTTDPGEVWDTMHNVTTPFPPGAKNVSTTTAAPVVQTEPTWVNMSTAVEMIFNTTGIRADWINTTTPLPPGAHKVPTTTVAPVVTTEPTWVNMSTIMEMILNATDRQRLDDLLNTTTPVAPVPQRTPITTTAPAGQAEPRFEINKAINVTTTTTPADDTTVIADNEDSDDSQTTTKSRVIPTTTRTTRVPVTTGPKTGAKPVVKTTHATTTITTNTTTPNPTTGAVEYSEYEDTTTTTTKPTTNGTDTTTEYNYANDNAPHQDSYVNLWG</sequence>
<keyword evidence="2" id="KW-0472">Membrane</keyword>